<dbReference type="STRING" id="1314777.A0A164PUQ0"/>
<dbReference type="PANTHER" id="PTHR46791">
    <property type="entry name" value="EXPRESSED PROTEIN"/>
    <property type="match status" value="1"/>
</dbReference>
<dbReference type="Pfam" id="PF24764">
    <property type="entry name" value="rva_4"/>
    <property type="match status" value="1"/>
</dbReference>
<dbReference type="Proteomes" id="UP000076722">
    <property type="component" value="Unassembled WGS sequence"/>
</dbReference>
<sequence>MEAARGPNRGSYIFGKSVHNTRIERLWFDVTKDFGGGWKRFARDLQDNEGFDLDNPVHIWLFQYLFLDQINRDAIDWANHWNCHIIKMPRGQRDTAPRELWLFGMLQHGLRGFTAQDLTPADMSAEDIYGIDWEVLDDRRLMRHMAEVDAREQAVGLQTVTVSSPRCPFTDAELDDLDKEIHTQLDSSDPRVDNRRLKWRIALALVSPPSL</sequence>
<name>A0A164PUQ0_9AGAM</name>
<reference evidence="2 3" key="1">
    <citation type="journal article" date="2016" name="Mol. Biol. Evol.">
        <title>Comparative Genomics of Early-Diverging Mushroom-Forming Fungi Provides Insights into the Origins of Lignocellulose Decay Capabilities.</title>
        <authorList>
            <person name="Nagy L.G."/>
            <person name="Riley R."/>
            <person name="Tritt A."/>
            <person name="Adam C."/>
            <person name="Daum C."/>
            <person name="Floudas D."/>
            <person name="Sun H."/>
            <person name="Yadav J.S."/>
            <person name="Pangilinan J."/>
            <person name="Larsson K.H."/>
            <person name="Matsuura K."/>
            <person name="Barry K."/>
            <person name="Labutti K."/>
            <person name="Kuo R."/>
            <person name="Ohm R.A."/>
            <person name="Bhattacharya S.S."/>
            <person name="Shirouzu T."/>
            <person name="Yoshinaga Y."/>
            <person name="Martin F.M."/>
            <person name="Grigoriev I.V."/>
            <person name="Hibbett D.S."/>
        </authorList>
    </citation>
    <scope>NUCLEOTIDE SEQUENCE [LARGE SCALE GENOMIC DNA]</scope>
    <source>
        <strain evidence="2 3">HHB9708</strain>
    </source>
</reference>
<dbReference type="InterPro" id="IPR058913">
    <property type="entry name" value="Integrase_dom_put"/>
</dbReference>
<proteinExistence type="predicted"/>
<keyword evidence="3" id="KW-1185">Reference proteome</keyword>
<protein>
    <recommendedName>
        <fullName evidence="1">Integrase core domain-containing protein</fullName>
    </recommendedName>
</protein>
<gene>
    <name evidence="2" type="ORF">SISNIDRAFT_417275</name>
</gene>
<feature type="domain" description="Integrase core" evidence="1">
    <location>
        <begin position="1"/>
        <end position="111"/>
    </location>
</feature>
<dbReference type="EMBL" id="KV419430">
    <property type="protein sequence ID" value="KZS89052.1"/>
    <property type="molecule type" value="Genomic_DNA"/>
</dbReference>
<accession>A0A164PUQ0</accession>
<dbReference type="PANTHER" id="PTHR46791:SF5">
    <property type="entry name" value="CLR5 DOMAIN-CONTAINING PROTEIN-RELATED"/>
    <property type="match status" value="1"/>
</dbReference>
<dbReference type="AlphaFoldDB" id="A0A164PUQ0"/>
<organism evidence="2 3">
    <name type="scientific">Sistotremastrum niveocremeum HHB9708</name>
    <dbReference type="NCBI Taxonomy" id="1314777"/>
    <lineage>
        <taxon>Eukaryota</taxon>
        <taxon>Fungi</taxon>
        <taxon>Dikarya</taxon>
        <taxon>Basidiomycota</taxon>
        <taxon>Agaricomycotina</taxon>
        <taxon>Agaricomycetes</taxon>
        <taxon>Sistotremastrales</taxon>
        <taxon>Sistotremastraceae</taxon>
        <taxon>Sertulicium</taxon>
        <taxon>Sertulicium niveocremeum</taxon>
    </lineage>
</organism>
<evidence type="ECO:0000313" key="2">
    <source>
        <dbReference type="EMBL" id="KZS89052.1"/>
    </source>
</evidence>
<evidence type="ECO:0000313" key="3">
    <source>
        <dbReference type="Proteomes" id="UP000076722"/>
    </source>
</evidence>
<evidence type="ECO:0000259" key="1">
    <source>
        <dbReference type="Pfam" id="PF24764"/>
    </source>
</evidence>